<evidence type="ECO:0000313" key="1">
    <source>
        <dbReference type="EMBL" id="MBN7825722.1"/>
    </source>
</evidence>
<evidence type="ECO:0000313" key="2">
    <source>
        <dbReference type="Proteomes" id="UP000664654"/>
    </source>
</evidence>
<name>A0A939IRJ8_9ALTE</name>
<gene>
    <name evidence="1" type="ORF">J0A66_10850</name>
</gene>
<evidence type="ECO:0008006" key="3">
    <source>
        <dbReference type="Google" id="ProtNLM"/>
    </source>
</evidence>
<dbReference type="EMBL" id="JAFKCV010000005">
    <property type="protein sequence ID" value="MBN7825722.1"/>
    <property type="molecule type" value="Genomic_DNA"/>
</dbReference>
<dbReference type="RefSeq" id="WP_206573837.1">
    <property type="nucleotide sequence ID" value="NZ_JAFKCV010000005.1"/>
</dbReference>
<organism evidence="1 2">
    <name type="scientific">Bowmanella dokdonensis</name>
    <dbReference type="NCBI Taxonomy" id="751969"/>
    <lineage>
        <taxon>Bacteria</taxon>
        <taxon>Pseudomonadati</taxon>
        <taxon>Pseudomonadota</taxon>
        <taxon>Gammaproteobacteria</taxon>
        <taxon>Alteromonadales</taxon>
        <taxon>Alteromonadaceae</taxon>
        <taxon>Bowmanella</taxon>
    </lineage>
</organism>
<dbReference type="SUPFAM" id="SSF52172">
    <property type="entry name" value="CheY-like"/>
    <property type="match status" value="1"/>
</dbReference>
<proteinExistence type="predicted"/>
<sequence>MSLSILLIEADSARRRDLALVLETTGGYRVTALPSAEKAVPLLLSAHFDLVVGQSRVLAQMPVDLHKIGYGPRPDIPPPSCLGWVDKLAPLPAFAEQVRQLLLKKN</sequence>
<comment type="caution">
    <text evidence="1">The sequence shown here is derived from an EMBL/GenBank/DDBJ whole genome shotgun (WGS) entry which is preliminary data.</text>
</comment>
<keyword evidence="2" id="KW-1185">Reference proteome</keyword>
<reference evidence="1" key="1">
    <citation type="submission" date="2021-03" db="EMBL/GenBank/DDBJ databases">
        <title>novel species isolated from a fishpond in China.</title>
        <authorList>
            <person name="Lu H."/>
            <person name="Cai Z."/>
        </authorList>
    </citation>
    <scope>NUCLEOTIDE SEQUENCE</scope>
    <source>
        <strain evidence="1">JCM 30855</strain>
    </source>
</reference>
<dbReference type="AlphaFoldDB" id="A0A939IRJ8"/>
<protein>
    <recommendedName>
        <fullName evidence="3">Response regulatory domain-containing protein</fullName>
    </recommendedName>
</protein>
<accession>A0A939IRJ8</accession>
<dbReference type="Proteomes" id="UP000664654">
    <property type="component" value="Unassembled WGS sequence"/>
</dbReference>
<dbReference type="InterPro" id="IPR011006">
    <property type="entry name" value="CheY-like_superfamily"/>
</dbReference>